<keyword evidence="3 6" id="KW-1133">Transmembrane helix</keyword>
<feature type="compositionally biased region" description="Polar residues" evidence="5">
    <location>
        <begin position="220"/>
        <end position="229"/>
    </location>
</feature>
<dbReference type="PANTHER" id="PTHR11040">
    <property type="entry name" value="ZINC/IRON TRANSPORTER"/>
    <property type="match status" value="1"/>
</dbReference>
<dbReference type="Proteomes" id="UP001432027">
    <property type="component" value="Unassembled WGS sequence"/>
</dbReference>
<evidence type="ECO:0000256" key="5">
    <source>
        <dbReference type="SAM" id="MobiDB-lite"/>
    </source>
</evidence>
<dbReference type="InterPro" id="IPR003689">
    <property type="entry name" value="ZIP"/>
</dbReference>
<comment type="caution">
    <text evidence="7">The sequence shown here is derived from an EMBL/GenBank/DDBJ whole genome shotgun (WGS) entry which is preliminary data.</text>
</comment>
<gene>
    <name evidence="7" type="ORF">PENTCL1PPCAC_22584</name>
</gene>
<accession>A0AAV5U0S2</accession>
<feature type="transmembrane region" description="Helical" evidence="6">
    <location>
        <begin position="361"/>
        <end position="382"/>
    </location>
</feature>
<feature type="compositionally biased region" description="Low complexity" evidence="5">
    <location>
        <begin position="230"/>
        <end position="241"/>
    </location>
</feature>
<dbReference type="GO" id="GO:0005385">
    <property type="term" value="F:zinc ion transmembrane transporter activity"/>
    <property type="evidence" value="ECO:0007669"/>
    <property type="project" value="TreeGrafter"/>
</dbReference>
<feature type="transmembrane region" description="Helical" evidence="6">
    <location>
        <begin position="92"/>
        <end position="117"/>
    </location>
</feature>
<protein>
    <submittedName>
        <fullName evidence="7">Uncharacterized protein</fullName>
    </submittedName>
</protein>
<dbReference type="AlphaFoldDB" id="A0AAV5U0S2"/>
<dbReference type="PANTHER" id="PTHR11040:SF219">
    <property type="entry name" value="ZRT (ZRT), IRT- (IRT-) LIKE PROTEIN TRANSPORTER"/>
    <property type="match status" value="1"/>
</dbReference>
<keyword evidence="8" id="KW-1185">Reference proteome</keyword>
<evidence type="ECO:0000313" key="8">
    <source>
        <dbReference type="Proteomes" id="UP001432027"/>
    </source>
</evidence>
<evidence type="ECO:0000256" key="2">
    <source>
        <dbReference type="ARBA" id="ARBA00022692"/>
    </source>
</evidence>
<dbReference type="EMBL" id="BTSX01000005">
    <property type="protein sequence ID" value="GMT00410.1"/>
    <property type="molecule type" value="Genomic_DNA"/>
</dbReference>
<name>A0AAV5U0S2_9BILA</name>
<evidence type="ECO:0000256" key="6">
    <source>
        <dbReference type="SAM" id="Phobius"/>
    </source>
</evidence>
<keyword evidence="4 6" id="KW-0472">Membrane</keyword>
<feature type="transmembrane region" description="Helical" evidence="6">
    <location>
        <begin position="394"/>
        <end position="416"/>
    </location>
</feature>
<dbReference type="GO" id="GO:0005886">
    <property type="term" value="C:plasma membrane"/>
    <property type="evidence" value="ECO:0007669"/>
    <property type="project" value="TreeGrafter"/>
</dbReference>
<evidence type="ECO:0000256" key="4">
    <source>
        <dbReference type="ARBA" id="ARBA00023136"/>
    </source>
</evidence>
<feature type="region of interest" description="Disordered" evidence="5">
    <location>
        <begin position="184"/>
        <end position="241"/>
    </location>
</feature>
<feature type="transmembrane region" description="Helical" evidence="6">
    <location>
        <begin position="6"/>
        <end position="29"/>
    </location>
</feature>
<dbReference type="Pfam" id="PF02535">
    <property type="entry name" value="Zip"/>
    <property type="match status" value="1"/>
</dbReference>
<organism evidence="7 8">
    <name type="scientific">Pristionchus entomophagus</name>
    <dbReference type="NCBI Taxonomy" id="358040"/>
    <lineage>
        <taxon>Eukaryota</taxon>
        <taxon>Metazoa</taxon>
        <taxon>Ecdysozoa</taxon>
        <taxon>Nematoda</taxon>
        <taxon>Chromadorea</taxon>
        <taxon>Rhabditida</taxon>
        <taxon>Rhabditina</taxon>
        <taxon>Diplogasteromorpha</taxon>
        <taxon>Diplogasteroidea</taxon>
        <taxon>Neodiplogasteridae</taxon>
        <taxon>Pristionchus</taxon>
    </lineage>
</organism>
<sequence>MNVTTLKLLLLLVMIAGVIIAGLLPVRVLKKLRQNAARASTSQKHKNISLILCLLTCFSGGVFLGTCFLHLFPELSDRVNNLITTYDWHVEYPLAELLSCIGFFLLFFLEELVIMLLPSMAHGHSHGHSHGHHAHGSVNIHDEHGSMEKKMESGGCCMTNLPPVKGMEEKGAGGSLIVDGAEESMLARPSPPSDDADGHCQKHCPLTVHDRRNSSGGQGECTNDNADSHPSTPLTPLSPLLPRLTSYGSMDMVDLRRQSDKGLITTVILAEPERCETNCDKDEDPPILMKSSPHAHSHGVRSITLVLALSFHELVEGVAFGVEMDVSRVTALFLSLLIHKVIVAFSTGLQLARTHAHQLRLVVISIVVLSLTSPVGAAFGMMISGGEGSFSKDILITVFQGLAVGTFLYVTFFEILLHERDNEHNNMLKLVVMLAGFSLIGLFRLIEIPHDHSDHAHGSVWGGGREIGLRE</sequence>
<evidence type="ECO:0000256" key="3">
    <source>
        <dbReference type="ARBA" id="ARBA00022989"/>
    </source>
</evidence>
<comment type="subcellular location">
    <subcellularLocation>
        <location evidence="1">Membrane</location>
        <topology evidence="1">Multi-pass membrane protein</topology>
    </subcellularLocation>
</comment>
<feature type="transmembrane region" description="Helical" evidence="6">
    <location>
        <begin position="50"/>
        <end position="72"/>
    </location>
</feature>
<keyword evidence="2 6" id="KW-0812">Transmembrane</keyword>
<evidence type="ECO:0000313" key="7">
    <source>
        <dbReference type="EMBL" id="GMT00410.1"/>
    </source>
</evidence>
<feature type="transmembrane region" description="Helical" evidence="6">
    <location>
        <begin position="428"/>
        <end position="446"/>
    </location>
</feature>
<feature type="non-terminal residue" evidence="7">
    <location>
        <position position="471"/>
    </location>
</feature>
<proteinExistence type="predicted"/>
<evidence type="ECO:0000256" key="1">
    <source>
        <dbReference type="ARBA" id="ARBA00004141"/>
    </source>
</evidence>
<reference evidence="7" key="1">
    <citation type="submission" date="2023-10" db="EMBL/GenBank/DDBJ databases">
        <title>Genome assembly of Pristionchus species.</title>
        <authorList>
            <person name="Yoshida K."/>
            <person name="Sommer R.J."/>
        </authorList>
    </citation>
    <scope>NUCLEOTIDE SEQUENCE</scope>
    <source>
        <strain evidence="7">RS0144</strain>
    </source>
</reference>